<keyword evidence="3" id="KW-0808">Transferase</keyword>
<dbReference type="OrthoDB" id="5390672at2759"/>
<dbReference type="PANTHER" id="PTHR14580:SF0">
    <property type="entry name" value="MULTIPLE MYELOMA TUMOR-ASSOCIATED PROTEIN 2"/>
    <property type="match status" value="1"/>
</dbReference>
<dbReference type="Pfam" id="PF10159">
    <property type="entry name" value="MMtag"/>
    <property type="match status" value="1"/>
</dbReference>
<name>A0A5N6ZAT9_9EURO</name>
<keyword evidence="3" id="KW-0418">Kinase</keyword>
<dbReference type="InterPro" id="IPR039207">
    <property type="entry name" value="MMTAG2-like"/>
</dbReference>
<dbReference type="PANTHER" id="PTHR14580">
    <property type="entry name" value="MULTIPLE MYELOMA TUMOR-ASSOCIATED PROTEIN 2 FAMILY MEMBER"/>
    <property type="match status" value="1"/>
</dbReference>
<accession>A0A5N6ZAT9</accession>
<evidence type="ECO:0000313" key="4">
    <source>
        <dbReference type="Proteomes" id="UP000327118"/>
    </source>
</evidence>
<keyword evidence="4" id="KW-1185">Reference proteome</keyword>
<feature type="compositionally biased region" description="Basic and acidic residues" evidence="1">
    <location>
        <begin position="7"/>
        <end position="21"/>
    </location>
</feature>
<evidence type="ECO:0000259" key="2">
    <source>
        <dbReference type="Pfam" id="PF10159"/>
    </source>
</evidence>
<dbReference type="EMBL" id="ML739065">
    <property type="protein sequence ID" value="KAE8354771.1"/>
    <property type="molecule type" value="Genomic_DNA"/>
</dbReference>
<dbReference type="GO" id="GO:0016301">
    <property type="term" value="F:kinase activity"/>
    <property type="evidence" value="ECO:0007669"/>
    <property type="project" value="UniProtKB-KW"/>
</dbReference>
<protein>
    <submittedName>
        <fullName evidence="3">Kinase phosphorylation protein-domain-containing protein</fullName>
    </submittedName>
</protein>
<feature type="compositionally biased region" description="Basic and acidic residues" evidence="1">
    <location>
        <begin position="63"/>
        <end position="77"/>
    </location>
</feature>
<feature type="compositionally biased region" description="Basic and acidic residues" evidence="1">
    <location>
        <begin position="106"/>
        <end position="123"/>
    </location>
</feature>
<dbReference type="AlphaFoldDB" id="A0A5N6ZAT9"/>
<feature type="compositionally biased region" description="Basic residues" evidence="1">
    <location>
        <begin position="203"/>
        <end position="242"/>
    </location>
</feature>
<dbReference type="InterPro" id="IPR019315">
    <property type="entry name" value="MMTA2_N"/>
</dbReference>
<feature type="region of interest" description="Disordered" evidence="1">
    <location>
        <begin position="58"/>
        <end position="272"/>
    </location>
</feature>
<feature type="domain" description="Multiple myeloma tumor-associated protein 2-like N-terminal" evidence="2">
    <location>
        <begin position="11"/>
        <end position="88"/>
    </location>
</feature>
<feature type="compositionally biased region" description="Basic and acidic residues" evidence="1">
    <location>
        <begin position="243"/>
        <end position="252"/>
    </location>
</feature>
<feature type="compositionally biased region" description="Basic and acidic residues" evidence="1">
    <location>
        <begin position="170"/>
        <end position="202"/>
    </location>
</feature>
<evidence type="ECO:0000256" key="1">
    <source>
        <dbReference type="SAM" id="MobiDB-lite"/>
    </source>
</evidence>
<sequence>MDLVASIRKEGSRGGRGDFKWSDVKESSHRENYLGHSVMAPVGRWQHGRDLTWYTRTDDSEEDRIRKEREEKQRVKEAEEEAMARALGLPVPEKHASSNANLTPLGEKDVQRAVRDTAAREDLTIDEAGNGIGYRSSRVGAVSVPGTGDDDTLEPVRLDSNSAYKRRRGSERSRSPGRDKRRNPLSERDKDRDRDRDRDGEHRHRRHREEREHRHRSRRHRSRSRSRDRQRRRSRSRSKSKDRRGNDEGRRRRDDRHHTHPRDRDSYYHRRR</sequence>
<dbReference type="Proteomes" id="UP000327118">
    <property type="component" value="Unassembled WGS sequence"/>
</dbReference>
<organism evidence="3 4">
    <name type="scientific">Aspergillus coremiiformis</name>
    <dbReference type="NCBI Taxonomy" id="138285"/>
    <lineage>
        <taxon>Eukaryota</taxon>
        <taxon>Fungi</taxon>
        <taxon>Dikarya</taxon>
        <taxon>Ascomycota</taxon>
        <taxon>Pezizomycotina</taxon>
        <taxon>Eurotiomycetes</taxon>
        <taxon>Eurotiomycetidae</taxon>
        <taxon>Eurotiales</taxon>
        <taxon>Aspergillaceae</taxon>
        <taxon>Aspergillus</taxon>
        <taxon>Aspergillus subgen. Circumdati</taxon>
    </lineage>
</organism>
<feature type="region of interest" description="Disordered" evidence="1">
    <location>
        <begin position="1"/>
        <end position="21"/>
    </location>
</feature>
<gene>
    <name evidence="3" type="ORF">BDV28DRAFT_71530</name>
</gene>
<proteinExistence type="predicted"/>
<reference evidence="4" key="1">
    <citation type="submission" date="2019-04" db="EMBL/GenBank/DDBJ databases">
        <title>Friends and foes A comparative genomics studyof 23 Aspergillus species from section Flavi.</title>
        <authorList>
            <consortium name="DOE Joint Genome Institute"/>
            <person name="Kjaerbolling I."/>
            <person name="Vesth T."/>
            <person name="Frisvad J.C."/>
            <person name="Nybo J.L."/>
            <person name="Theobald S."/>
            <person name="Kildgaard S."/>
            <person name="Isbrandt T."/>
            <person name="Kuo A."/>
            <person name="Sato A."/>
            <person name="Lyhne E.K."/>
            <person name="Kogle M.E."/>
            <person name="Wiebenga A."/>
            <person name="Kun R.S."/>
            <person name="Lubbers R.J."/>
            <person name="Makela M.R."/>
            <person name="Barry K."/>
            <person name="Chovatia M."/>
            <person name="Clum A."/>
            <person name="Daum C."/>
            <person name="Haridas S."/>
            <person name="He G."/>
            <person name="LaButti K."/>
            <person name="Lipzen A."/>
            <person name="Mondo S."/>
            <person name="Riley R."/>
            <person name="Salamov A."/>
            <person name="Simmons B.A."/>
            <person name="Magnuson J.K."/>
            <person name="Henrissat B."/>
            <person name="Mortensen U.H."/>
            <person name="Larsen T.O."/>
            <person name="Devries R.P."/>
            <person name="Grigoriev I.V."/>
            <person name="Machida M."/>
            <person name="Baker S.E."/>
            <person name="Andersen M.R."/>
        </authorList>
    </citation>
    <scope>NUCLEOTIDE SEQUENCE [LARGE SCALE GENOMIC DNA]</scope>
    <source>
        <strain evidence="4">CBS 553.77</strain>
    </source>
</reference>
<feature type="compositionally biased region" description="Basic and acidic residues" evidence="1">
    <location>
        <begin position="262"/>
        <end position="272"/>
    </location>
</feature>
<evidence type="ECO:0000313" key="3">
    <source>
        <dbReference type="EMBL" id="KAE8354771.1"/>
    </source>
</evidence>